<accession>A0A1T4VZ90</accession>
<sequence length="473" mass="55325">MFIKKPKKLLGYLKYDDMDYPFEFIEEDFSIVLYPPTKEKWDDAADFFRFFEDLKKPKPDGWVKSIKLEGVTSEHYKIIFSVKDTPSNYHGFKSYEVDWFYYCRQEYDWEKIDGLKVSGREINYFFPPQIALQNEVKFSEDNIIEKMIVSTTDEETKRMCGSYSVRRGLNAVIELNAYATIHYNTALNPIDATSYLYYIFSKPTGIDDIIIAVYHLKCFIKYITYRSNIYIDAIETFYEREGKRDYAGTIVFPNRMNGEDNKKASDRIIGYDVLGNKTANIFKAIRNGKMGYAHICKSIDGRRHYSSGRMIMIMSEFEREFRDIYGQDFGRSEIYISTKQEIVDLIENYRETHTGDVKKYASSIKRTIQNLDNSYAQNVEKAILDCETIMKPFICRNYKGYTDEIVKGICDRVGEIRNGIAHSKMDFTLDAVHLTDTKIIEELTYAIRLKKARISNELIKKGINALFNENIAL</sequence>
<evidence type="ECO:0008006" key="3">
    <source>
        <dbReference type="Google" id="ProtNLM"/>
    </source>
</evidence>
<evidence type="ECO:0000313" key="1">
    <source>
        <dbReference type="EMBL" id="SKA70306.1"/>
    </source>
</evidence>
<name>A0A1T4VZ90_9FIRM</name>
<organism evidence="1 2">
    <name type="scientific">Eubacterium uniforme</name>
    <dbReference type="NCBI Taxonomy" id="39495"/>
    <lineage>
        <taxon>Bacteria</taxon>
        <taxon>Bacillati</taxon>
        <taxon>Bacillota</taxon>
        <taxon>Clostridia</taxon>
        <taxon>Eubacteriales</taxon>
        <taxon>Eubacteriaceae</taxon>
        <taxon>Eubacterium</taxon>
    </lineage>
</organism>
<dbReference type="STRING" id="39495.SAMN02745111_02001"/>
<evidence type="ECO:0000313" key="2">
    <source>
        <dbReference type="Proteomes" id="UP000190814"/>
    </source>
</evidence>
<gene>
    <name evidence="1" type="ORF">SAMN02745111_02001</name>
</gene>
<proteinExistence type="predicted"/>
<dbReference type="EMBL" id="FUXZ01000013">
    <property type="protein sequence ID" value="SKA70306.1"/>
    <property type="molecule type" value="Genomic_DNA"/>
</dbReference>
<dbReference type="AlphaFoldDB" id="A0A1T4VZ90"/>
<keyword evidence="2" id="KW-1185">Reference proteome</keyword>
<protein>
    <recommendedName>
        <fullName evidence="3">ApeA N-terminal domain-containing protein</fullName>
    </recommendedName>
</protein>
<reference evidence="1 2" key="1">
    <citation type="submission" date="2017-02" db="EMBL/GenBank/DDBJ databases">
        <authorList>
            <person name="Peterson S.W."/>
        </authorList>
    </citation>
    <scope>NUCLEOTIDE SEQUENCE [LARGE SCALE GENOMIC DNA]</scope>
    <source>
        <strain evidence="1 2">ATCC 35992</strain>
    </source>
</reference>
<dbReference type="Proteomes" id="UP000190814">
    <property type="component" value="Unassembled WGS sequence"/>
</dbReference>